<dbReference type="InterPro" id="IPR004686">
    <property type="entry name" value="Mtc"/>
</dbReference>
<reference evidence="10 11" key="1">
    <citation type="journal article" date="2011" name="J. Gen. Appl. Microbiol.">
        <title>Draft genome sequencing of the enigmatic basidiomycete Mixia osmundae.</title>
        <authorList>
            <person name="Nishida H."/>
            <person name="Nagatsuka Y."/>
            <person name="Sugiyama J."/>
        </authorList>
    </citation>
    <scope>NUCLEOTIDE SEQUENCE [LARGE SCALE GENOMIC DNA]</scope>
    <source>
        <strain evidence="11">CBS 9802 / IAM 14324 / JCM 22182 / KY 12970</strain>
    </source>
</reference>
<evidence type="ECO:0000256" key="8">
    <source>
        <dbReference type="ARBA" id="ARBA00023136"/>
    </source>
</evidence>
<evidence type="ECO:0000256" key="3">
    <source>
        <dbReference type="ARBA" id="ARBA00022448"/>
    </source>
</evidence>
<dbReference type="eggNOG" id="KOG3767">
    <property type="taxonomic scope" value="Eukaryota"/>
</dbReference>
<keyword evidence="4 9" id="KW-0812">Transmembrane</keyword>
<dbReference type="FunCoup" id="G7E5H6">
    <property type="interactions" value="71"/>
</dbReference>
<comment type="caution">
    <text evidence="9">Lacks conserved residue(s) required for the propagation of feature annotation.</text>
</comment>
<dbReference type="PANTHER" id="PTHR11153">
    <property type="entry name" value="SIDEROFLEXIN"/>
    <property type="match status" value="1"/>
</dbReference>
<gene>
    <name evidence="10" type="primary">Mo04768</name>
    <name evidence="10" type="ORF">E5Q_04768</name>
</gene>
<feature type="transmembrane region" description="Helical" evidence="9">
    <location>
        <begin position="151"/>
        <end position="172"/>
    </location>
</feature>
<evidence type="ECO:0000313" key="11">
    <source>
        <dbReference type="Proteomes" id="UP000009131"/>
    </source>
</evidence>
<reference evidence="10 11" key="2">
    <citation type="journal article" date="2012" name="Open Biol.">
        <title>Characteristics of nucleosomes and linker DNA regions on the genome of the basidiomycete Mixia osmundae revealed by mono- and dinucleosome mapping.</title>
        <authorList>
            <person name="Nishida H."/>
            <person name="Kondo S."/>
            <person name="Matsumoto T."/>
            <person name="Suzuki Y."/>
            <person name="Yoshikawa H."/>
            <person name="Taylor T.D."/>
            <person name="Sugiyama J."/>
        </authorList>
    </citation>
    <scope>NUCLEOTIDE SEQUENCE [LARGE SCALE GENOMIC DNA]</scope>
    <source>
        <strain evidence="11">CBS 9802 / IAM 14324 / JCM 22182 / KY 12970</strain>
    </source>
</reference>
<dbReference type="GO" id="GO:0005743">
    <property type="term" value="C:mitochondrial inner membrane"/>
    <property type="evidence" value="ECO:0007669"/>
    <property type="project" value="TreeGrafter"/>
</dbReference>
<evidence type="ECO:0000256" key="6">
    <source>
        <dbReference type="ARBA" id="ARBA00022989"/>
    </source>
</evidence>
<dbReference type="InParanoid" id="G7E5H6"/>
<sequence>MTTKQAPPIDISKSRYDQSKFSGRLRHFIEITSPLTLFYSSQDLINAQKLVQDYKDGKRSDLYNQQGEQRIWKAKQLVDSSIHPDTGLPVPLPFRLSAFVPTNLFVVGGMLMPNPSMRAIIFWQWANQTLNVCVNYANANKSIEMSTAEIGTAYATATSVSVAIAVGLNQLVPRLKVAASTKALLGRLVPFVAVATAGCANIGLMRWKEIRDGIDVFAPGSEDEEEKPKSLGKSSVAGSLAISQTAASRVLTNIPTLIIPPVTMTFLLSKGFFQGPRGKRVESVVHLGLIGTSLLLFLPPAIAVFPQRATVSTSTLEEKYRDLKDPKTGKPLSTVEFNKGL</sequence>
<evidence type="ECO:0000256" key="7">
    <source>
        <dbReference type="ARBA" id="ARBA00023128"/>
    </source>
</evidence>
<organism evidence="10 11">
    <name type="scientific">Mixia osmundae (strain CBS 9802 / IAM 14324 / JCM 22182 / KY 12970)</name>
    <dbReference type="NCBI Taxonomy" id="764103"/>
    <lineage>
        <taxon>Eukaryota</taxon>
        <taxon>Fungi</taxon>
        <taxon>Dikarya</taxon>
        <taxon>Basidiomycota</taxon>
        <taxon>Pucciniomycotina</taxon>
        <taxon>Mixiomycetes</taxon>
        <taxon>Mixiales</taxon>
        <taxon>Mixiaceae</taxon>
        <taxon>Mixia</taxon>
    </lineage>
</organism>
<keyword evidence="5" id="KW-0029">Amino-acid transport</keyword>
<protein>
    <recommendedName>
        <fullName evidence="9">Sidoreflexin</fullName>
    </recommendedName>
</protein>
<comment type="subcellular location">
    <subcellularLocation>
        <location evidence="1 9">Mitochondrion membrane</location>
        <topology evidence="1 9">Multi-pass membrane protein</topology>
    </subcellularLocation>
</comment>
<dbReference type="Pfam" id="PF03820">
    <property type="entry name" value="SFXNs"/>
    <property type="match status" value="1"/>
</dbReference>
<keyword evidence="8 9" id="KW-0472">Membrane</keyword>
<comment type="similarity">
    <text evidence="2 9">Belongs to the sideroflexin family.</text>
</comment>
<keyword evidence="3" id="KW-0813">Transport</keyword>
<dbReference type="RefSeq" id="XP_014569083.1">
    <property type="nucleotide sequence ID" value="XM_014713597.1"/>
</dbReference>
<dbReference type="OrthoDB" id="6608471at2759"/>
<dbReference type="Proteomes" id="UP000009131">
    <property type="component" value="Unassembled WGS sequence"/>
</dbReference>
<evidence type="ECO:0000313" key="10">
    <source>
        <dbReference type="EMBL" id="GAA98086.1"/>
    </source>
</evidence>
<evidence type="ECO:0000256" key="9">
    <source>
        <dbReference type="RuleBase" id="RU362000"/>
    </source>
</evidence>
<proteinExistence type="inferred from homology"/>
<feature type="transmembrane region" description="Helical" evidence="9">
    <location>
        <begin position="284"/>
        <end position="305"/>
    </location>
</feature>
<evidence type="ECO:0000256" key="2">
    <source>
        <dbReference type="ARBA" id="ARBA00005974"/>
    </source>
</evidence>
<dbReference type="HOGENOM" id="CLU_039425_0_0_1"/>
<dbReference type="GO" id="GO:1990542">
    <property type="term" value="P:mitochondrial transmembrane transport"/>
    <property type="evidence" value="ECO:0007669"/>
    <property type="project" value="TreeGrafter"/>
</dbReference>
<dbReference type="GO" id="GO:0015075">
    <property type="term" value="F:monoatomic ion transmembrane transporter activity"/>
    <property type="evidence" value="ECO:0007669"/>
    <property type="project" value="InterPro"/>
</dbReference>
<dbReference type="OMA" id="GRVRHCA"/>
<dbReference type="AlphaFoldDB" id="G7E5H6"/>
<dbReference type="NCBIfam" id="TIGR00798">
    <property type="entry name" value="mtc"/>
    <property type="match status" value="1"/>
</dbReference>
<dbReference type="EMBL" id="BABT02000150">
    <property type="protein sequence ID" value="GAA98086.1"/>
    <property type="molecule type" value="Genomic_DNA"/>
</dbReference>
<evidence type="ECO:0000256" key="5">
    <source>
        <dbReference type="ARBA" id="ARBA00022970"/>
    </source>
</evidence>
<feature type="transmembrane region" description="Helical" evidence="9">
    <location>
        <begin position="184"/>
        <end position="204"/>
    </location>
</feature>
<comment type="caution">
    <text evidence="10">The sequence shown here is derived from an EMBL/GenBank/DDBJ whole genome shotgun (WGS) entry which is preliminary data.</text>
</comment>
<accession>G7E5H6</accession>
<name>G7E5H6_MIXOS</name>
<keyword evidence="11" id="KW-1185">Reference proteome</keyword>
<keyword evidence="6 9" id="KW-1133">Transmembrane helix</keyword>
<dbReference type="STRING" id="764103.G7E5H6"/>
<dbReference type="GO" id="GO:0006865">
    <property type="term" value="P:amino acid transport"/>
    <property type="evidence" value="ECO:0007669"/>
    <property type="project" value="UniProtKB-KW"/>
</dbReference>
<evidence type="ECO:0000256" key="4">
    <source>
        <dbReference type="ARBA" id="ARBA00022692"/>
    </source>
</evidence>
<dbReference type="PANTHER" id="PTHR11153:SF6">
    <property type="entry name" value="SIDEROFLEXIN-5"/>
    <property type="match status" value="1"/>
</dbReference>
<evidence type="ECO:0000256" key="1">
    <source>
        <dbReference type="ARBA" id="ARBA00004225"/>
    </source>
</evidence>
<keyword evidence="7 9" id="KW-0496">Mitochondrion</keyword>